<protein>
    <submittedName>
        <fullName evidence="1">Uncharacterized protein</fullName>
    </submittedName>
</protein>
<sequence>MKRYTEKHYDENGYYLICSGNCETLNCGDCGILDKIVDRLAAYEDTGLEPEDIKRAFNEAAVLKLAGQALGITPDRLRELAQADRLLGKKVYEPNKRGIVSTYEVISVHISYCSVLVGWNLIDGIYSNLNGFEISALGKSVFLTRAEAETALRREQDG</sequence>
<comment type="caution">
    <text evidence="1">The sequence shown here is derived from an EMBL/GenBank/DDBJ whole genome shotgun (WGS) entry which is preliminary data.</text>
</comment>
<keyword evidence="2" id="KW-1185">Reference proteome</keyword>
<dbReference type="AlphaFoldDB" id="A0A923LVI2"/>
<gene>
    <name evidence="1" type="ORF">H8S45_04545</name>
</gene>
<evidence type="ECO:0000313" key="2">
    <source>
        <dbReference type="Proteomes" id="UP000606499"/>
    </source>
</evidence>
<accession>A0A923LVI2</accession>
<dbReference type="Proteomes" id="UP000606499">
    <property type="component" value="Unassembled WGS sequence"/>
</dbReference>
<proteinExistence type="predicted"/>
<organism evidence="1 2">
    <name type="scientific">Agathobaculum faecis</name>
    <dbReference type="NCBI Taxonomy" id="2763013"/>
    <lineage>
        <taxon>Bacteria</taxon>
        <taxon>Bacillati</taxon>
        <taxon>Bacillota</taxon>
        <taxon>Clostridia</taxon>
        <taxon>Eubacteriales</taxon>
        <taxon>Butyricicoccaceae</taxon>
        <taxon>Agathobaculum</taxon>
    </lineage>
</organism>
<name>A0A923LVI2_9FIRM</name>
<evidence type="ECO:0000313" key="1">
    <source>
        <dbReference type="EMBL" id="MBC5724729.1"/>
    </source>
</evidence>
<dbReference type="RefSeq" id="WP_186949679.1">
    <property type="nucleotide sequence ID" value="NZ_JACOPL010000003.1"/>
</dbReference>
<reference evidence="1" key="1">
    <citation type="submission" date="2020-08" db="EMBL/GenBank/DDBJ databases">
        <title>Genome public.</title>
        <authorList>
            <person name="Liu C."/>
            <person name="Sun Q."/>
        </authorList>
    </citation>
    <scope>NUCLEOTIDE SEQUENCE</scope>
    <source>
        <strain evidence="1">NSJ-28</strain>
    </source>
</reference>
<dbReference type="EMBL" id="JACOPL010000003">
    <property type="protein sequence ID" value="MBC5724729.1"/>
    <property type="molecule type" value="Genomic_DNA"/>
</dbReference>